<comment type="caution">
    <text evidence="4">The sequence shown here is derived from an EMBL/GenBank/DDBJ whole genome shotgun (WGS) entry which is preliminary data.</text>
</comment>
<gene>
    <name evidence="4" type="ORF">ILP92_07955</name>
</gene>
<dbReference type="EMBL" id="JAEKPD010000007">
    <property type="protein sequence ID" value="MBJ3762674.1"/>
    <property type="molecule type" value="Genomic_DNA"/>
</dbReference>
<dbReference type="InterPro" id="IPR011006">
    <property type="entry name" value="CheY-like_superfamily"/>
</dbReference>
<dbReference type="InterPro" id="IPR050595">
    <property type="entry name" value="Bact_response_regulator"/>
</dbReference>
<proteinExistence type="predicted"/>
<feature type="modified residue" description="4-aspartylphosphate" evidence="2">
    <location>
        <position position="73"/>
    </location>
</feature>
<dbReference type="Gene3D" id="3.40.50.2300">
    <property type="match status" value="1"/>
</dbReference>
<protein>
    <submittedName>
        <fullName evidence="4">Response regulator</fullName>
    </submittedName>
</protein>
<evidence type="ECO:0000256" key="2">
    <source>
        <dbReference type="PROSITE-ProRule" id="PRU00169"/>
    </source>
</evidence>
<feature type="domain" description="Response regulatory" evidence="3">
    <location>
        <begin position="24"/>
        <end position="137"/>
    </location>
</feature>
<dbReference type="InterPro" id="IPR001789">
    <property type="entry name" value="Sig_transdc_resp-reg_receiver"/>
</dbReference>
<dbReference type="PANTHER" id="PTHR44591:SF25">
    <property type="entry name" value="CHEMOTAXIS TWO-COMPONENT RESPONSE REGULATOR"/>
    <property type="match status" value="1"/>
</dbReference>
<reference evidence="4" key="1">
    <citation type="submission" date="2020-12" db="EMBL/GenBank/DDBJ databases">
        <title>Bacterial taxonomy.</title>
        <authorList>
            <person name="Pan X."/>
        </authorList>
    </citation>
    <scope>NUCLEOTIDE SEQUENCE</scope>
    <source>
        <strain evidence="4">KCTC 52957</strain>
    </source>
</reference>
<dbReference type="RefSeq" id="WP_198915851.1">
    <property type="nucleotide sequence ID" value="NZ_JAEKPD010000007.1"/>
</dbReference>
<dbReference type="PROSITE" id="PS50110">
    <property type="entry name" value="RESPONSE_REGULATORY"/>
    <property type="match status" value="1"/>
</dbReference>
<evidence type="ECO:0000313" key="5">
    <source>
        <dbReference type="Proteomes" id="UP000642488"/>
    </source>
</evidence>
<keyword evidence="5" id="KW-1185">Reference proteome</keyword>
<dbReference type="GO" id="GO:0000160">
    <property type="term" value="P:phosphorelay signal transduction system"/>
    <property type="evidence" value="ECO:0007669"/>
    <property type="project" value="InterPro"/>
</dbReference>
<evidence type="ECO:0000256" key="1">
    <source>
        <dbReference type="ARBA" id="ARBA00022553"/>
    </source>
</evidence>
<evidence type="ECO:0000313" key="4">
    <source>
        <dbReference type="EMBL" id="MBJ3762674.1"/>
    </source>
</evidence>
<accession>A0A934IIR7</accession>
<evidence type="ECO:0000259" key="3">
    <source>
        <dbReference type="PROSITE" id="PS50110"/>
    </source>
</evidence>
<dbReference type="SMART" id="SM00448">
    <property type="entry name" value="REC"/>
    <property type="match status" value="1"/>
</dbReference>
<organism evidence="4 5">
    <name type="scientific">Palleronia pontilimi</name>
    <dbReference type="NCBI Taxonomy" id="1964209"/>
    <lineage>
        <taxon>Bacteria</taxon>
        <taxon>Pseudomonadati</taxon>
        <taxon>Pseudomonadota</taxon>
        <taxon>Alphaproteobacteria</taxon>
        <taxon>Rhodobacterales</taxon>
        <taxon>Roseobacteraceae</taxon>
        <taxon>Palleronia</taxon>
    </lineage>
</organism>
<sequence>MTDILDEFLFPRRPTAERPLLGQTILVVEDSRYAGETMRLMCLRGGARIRRADSLRAAARHLSTYRPSVILVDLGLPDGSGLDLIRQLSGSIPRVPVLMALSGDPSNRAEALKAGADDFMEKPFGSVAQFHAAILNRLPADKQPSGLRSVSDESVEAGDAALIDDYSLIGDLLDSQDDTQSLRYAISFTSNLARSTGDAELLSAADALRIKGLTDARGCAALAGLVQKRLSQSAIAI</sequence>
<keyword evidence="1 2" id="KW-0597">Phosphoprotein</keyword>
<dbReference type="Proteomes" id="UP000642488">
    <property type="component" value="Unassembled WGS sequence"/>
</dbReference>
<dbReference type="AlphaFoldDB" id="A0A934IIR7"/>
<dbReference type="Pfam" id="PF00072">
    <property type="entry name" value="Response_reg"/>
    <property type="match status" value="1"/>
</dbReference>
<dbReference type="PANTHER" id="PTHR44591">
    <property type="entry name" value="STRESS RESPONSE REGULATOR PROTEIN 1"/>
    <property type="match status" value="1"/>
</dbReference>
<name>A0A934IIR7_9RHOB</name>
<dbReference type="CDD" id="cd00156">
    <property type="entry name" value="REC"/>
    <property type="match status" value="1"/>
</dbReference>
<dbReference type="SUPFAM" id="SSF52172">
    <property type="entry name" value="CheY-like"/>
    <property type="match status" value="1"/>
</dbReference>